<gene>
    <name evidence="2" type="ORF">NN4_81410</name>
</gene>
<keyword evidence="1" id="KW-0732">Signal</keyword>
<feature type="signal peptide" evidence="1">
    <location>
        <begin position="1"/>
        <end position="20"/>
    </location>
</feature>
<name>A0A511MSR2_9NOCA</name>
<proteinExistence type="predicted"/>
<evidence type="ECO:0000313" key="3">
    <source>
        <dbReference type="Proteomes" id="UP000321424"/>
    </source>
</evidence>
<dbReference type="OrthoDB" id="495539at2"/>
<protein>
    <recommendedName>
        <fullName evidence="4">Lipoprotein LppI</fullName>
    </recommendedName>
</protein>
<evidence type="ECO:0008006" key="4">
    <source>
        <dbReference type="Google" id="ProtNLM"/>
    </source>
</evidence>
<organism evidence="2 3">
    <name type="scientific">Nocardia ninae NBRC 108245</name>
    <dbReference type="NCBI Taxonomy" id="1210091"/>
    <lineage>
        <taxon>Bacteria</taxon>
        <taxon>Bacillati</taxon>
        <taxon>Actinomycetota</taxon>
        <taxon>Actinomycetes</taxon>
        <taxon>Mycobacteriales</taxon>
        <taxon>Nocardiaceae</taxon>
        <taxon>Nocardia</taxon>
    </lineage>
</organism>
<feature type="chain" id="PRO_5038917744" description="Lipoprotein LppI" evidence="1">
    <location>
        <begin position="21"/>
        <end position="181"/>
    </location>
</feature>
<evidence type="ECO:0000256" key="1">
    <source>
        <dbReference type="SAM" id="SignalP"/>
    </source>
</evidence>
<reference evidence="2 3" key="1">
    <citation type="submission" date="2019-07" db="EMBL/GenBank/DDBJ databases">
        <title>Whole genome shotgun sequence of Nocardia ninae NBRC 108245.</title>
        <authorList>
            <person name="Hosoyama A."/>
            <person name="Uohara A."/>
            <person name="Ohji S."/>
            <person name="Ichikawa N."/>
        </authorList>
    </citation>
    <scope>NUCLEOTIDE SEQUENCE [LARGE SCALE GENOMIC DNA]</scope>
    <source>
        <strain evidence="2 3">NBRC 108245</strain>
    </source>
</reference>
<evidence type="ECO:0000313" key="2">
    <source>
        <dbReference type="EMBL" id="GEM43622.1"/>
    </source>
</evidence>
<accession>A0A511MSR2</accession>
<dbReference type="EMBL" id="BJXA01000106">
    <property type="protein sequence ID" value="GEM43622.1"/>
    <property type="molecule type" value="Genomic_DNA"/>
</dbReference>
<dbReference type="RefSeq" id="WP_107658216.1">
    <property type="nucleotide sequence ID" value="NZ_BJXA01000106.1"/>
</dbReference>
<dbReference type="AlphaFoldDB" id="A0A511MSR2"/>
<comment type="caution">
    <text evidence="2">The sequence shown here is derived from an EMBL/GenBank/DDBJ whole genome shotgun (WGS) entry which is preliminary data.</text>
</comment>
<dbReference type="Proteomes" id="UP000321424">
    <property type="component" value="Unassembled WGS sequence"/>
</dbReference>
<sequence>MRTYVAVFASTAATAGLLYAYLGVPDKTDPATSSSARPLTRPGVADPALYRAVDGYYFQTPDRHITCGILDQPVGQPRRTAGCQGATGPAPPHMQKCWSTDPAAAAVAVGEDAGYLCVNQGFYTGPEVVPGAGPGVGPVLPAGATLSAHGFTCRAETFSVICSNDEDGHGFEIAPDSNRVF</sequence>
<keyword evidence="3" id="KW-1185">Reference proteome</keyword>